<protein>
    <submittedName>
        <fullName evidence="1">Uncharacterized protein</fullName>
    </submittedName>
</protein>
<proteinExistence type="predicted"/>
<dbReference type="InParanoid" id="C3YSZ7"/>
<organism>
    <name type="scientific">Branchiostoma floridae</name>
    <name type="common">Florida lancelet</name>
    <name type="synonym">Amphioxus</name>
    <dbReference type="NCBI Taxonomy" id="7739"/>
    <lineage>
        <taxon>Eukaryota</taxon>
        <taxon>Metazoa</taxon>
        <taxon>Chordata</taxon>
        <taxon>Cephalochordata</taxon>
        <taxon>Leptocardii</taxon>
        <taxon>Amphioxiformes</taxon>
        <taxon>Branchiostomatidae</taxon>
        <taxon>Branchiostoma</taxon>
    </lineage>
</organism>
<sequence length="137" mass="14606">MRALSLLEIKGGGLVGLLARIPFLRFWGGGWTVGRRLDCGARLDCGVAAGLWGGGWTLGRRLDFGAAAGLWGGGGWTLGRRRRLDFGAAAAGLWGGGGWTLGRRRLDFGTAGRFPAGRVNWTSHMPNVFFFLGKTTI</sequence>
<gene>
    <name evidence="1" type="ORF">BRAFLDRAFT_70070</name>
</gene>
<accession>C3YSZ7</accession>
<name>C3YSZ7_BRAFL</name>
<evidence type="ECO:0000313" key="1">
    <source>
        <dbReference type="EMBL" id="EEN56565.1"/>
    </source>
</evidence>
<dbReference type="AlphaFoldDB" id="C3YSZ7"/>
<reference evidence="1" key="1">
    <citation type="journal article" date="2008" name="Nature">
        <title>The amphioxus genome and the evolution of the chordate karyotype.</title>
        <authorList>
            <consortium name="US DOE Joint Genome Institute (JGI-PGF)"/>
            <person name="Putnam N.H."/>
            <person name="Butts T."/>
            <person name="Ferrier D.E.K."/>
            <person name="Furlong R.F."/>
            <person name="Hellsten U."/>
            <person name="Kawashima T."/>
            <person name="Robinson-Rechavi M."/>
            <person name="Shoguchi E."/>
            <person name="Terry A."/>
            <person name="Yu J.-K."/>
            <person name="Benito-Gutierrez E.L."/>
            <person name="Dubchak I."/>
            <person name="Garcia-Fernandez J."/>
            <person name="Gibson-Brown J.J."/>
            <person name="Grigoriev I.V."/>
            <person name="Horton A.C."/>
            <person name="de Jong P.J."/>
            <person name="Jurka J."/>
            <person name="Kapitonov V.V."/>
            <person name="Kohara Y."/>
            <person name="Kuroki Y."/>
            <person name="Lindquist E."/>
            <person name="Lucas S."/>
            <person name="Osoegawa K."/>
            <person name="Pennacchio L.A."/>
            <person name="Salamov A.A."/>
            <person name="Satou Y."/>
            <person name="Sauka-Spengler T."/>
            <person name="Schmutz J."/>
            <person name="Shin-I T."/>
            <person name="Toyoda A."/>
            <person name="Bronner-Fraser M."/>
            <person name="Fujiyama A."/>
            <person name="Holland L.Z."/>
            <person name="Holland P.W.H."/>
            <person name="Satoh N."/>
            <person name="Rokhsar D.S."/>
        </authorList>
    </citation>
    <scope>NUCLEOTIDE SEQUENCE [LARGE SCALE GENOMIC DNA]</scope>
    <source>
        <strain evidence="1">S238N-H82</strain>
        <tissue evidence="1">Testes</tissue>
    </source>
</reference>
<dbReference type="EMBL" id="GG666551">
    <property type="protein sequence ID" value="EEN56565.1"/>
    <property type="molecule type" value="Genomic_DNA"/>
</dbReference>